<evidence type="ECO:0000256" key="2">
    <source>
        <dbReference type="ARBA" id="ARBA00022679"/>
    </source>
</evidence>
<dbReference type="Gene3D" id="3.90.228.10">
    <property type="match status" value="1"/>
</dbReference>
<sequence>MTEKSVPFHNSLLAFHGTSFERLHSILNTGLQPASGTRLQRNGAVHGQGIYMSTDYGVAFSFCNPASAWKESMLGCKLRAVLVCEVESDQATSVAPDGPEAEHSRSTNNATPLPQHYLLVQRPNAIHISHVLVYCDEKNTTASALGAGDSSTARSSTRQQGTGSMQRLDLAKTLILAYAAWMLLQYAFQNRQFRRWLGLR</sequence>
<feature type="region of interest" description="Disordered" evidence="6">
    <location>
        <begin position="145"/>
        <end position="164"/>
    </location>
</feature>
<keyword evidence="9" id="KW-1185">Reference proteome</keyword>
<organism evidence="8 9">
    <name type="scientific">Chlamydomonas eustigma</name>
    <dbReference type="NCBI Taxonomy" id="1157962"/>
    <lineage>
        <taxon>Eukaryota</taxon>
        <taxon>Viridiplantae</taxon>
        <taxon>Chlorophyta</taxon>
        <taxon>core chlorophytes</taxon>
        <taxon>Chlorophyceae</taxon>
        <taxon>CS clade</taxon>
        <taxon>Chlamydomonadales</taxon>
        <taxon>Chlamydomonadaceae</taxon>
        <taxon>Chlamydomonas</taxon>
    </lineage>
</organism>
<keyword evidence="4 5" id="KW-0520">NAD</keyword>
<comment type="caution">
    <text evidence="8">The sequence shown here is derived from an EMBL/GenBank/DDBJ whole genome shotgun (WGS) entry which is preliminary data.</text>
</comment>
<dbReference type="InterPro" id="IPR012317">
    <property type="entry name" value="Poly(ADP-ribose)pol_cat_dom"/>
</dbReference>
<dbReference type="EC" id="2.4.2.-" evidence="5"/>
<evidence type="ECO:0000256" key="1">
    <source>
        <dbReference type="ARBA" id="ARBA00022676"/>
    </source>
</evidence>
<keyword evidence="1 5" id="KW-0328">Glycosyltransferase</keyword>
<dbReference type="Proteomes" id="UP000232323">
    <property type="component" value="Unassembled WGS sequence"/>
</dbReference>
<dbReference type="Pfam" id="PF00644">
    <property type="entry name" value="PARP"/>
    <property type="match status" value="1"/>
</dbReference>
<evidence type="ECO:0000256" key="3">
    <source>
        <dbReference type="ARBA" id="ARBA00022695"/>
    </source>
</evidence>
<evidence type="ECO:0000256" key="4">
    <source>
        <dbReference type="ARBA" id="ARBA00023027"/>
    </source>
</evidence>
<name>A0A250X6Z1_9CHLO</name>
<dbReference type="PROSITE" id="PS51059">
    <property type="entry name" value="PARP_CATALYTIC"/>
    <property type="match status" value="1"/>
</dbReference>
<dbReference type="SUPFAM" id="SSF56399">
    <property type="entry name" value="ADP-ribosylation"/>
    <property type="match status" value="1"/>
</dbReference>
<keyword evidence="3" id="KW-0548">Nucleotidyltransferase</keyword>
<dbReference type="OrthoDB" id="19501at2759"/>
<feature type="compositionally biased region" description="Polar residues" evidence="6">
    <location>
        <begin position="149"/>
        <end position="164"/>
    </location>
</feature>
<evidence type="ECO:0000259" key="7">
    <source>
        <dbReference type="PROSITE" id="PS51059"/>
    </source>
</evidence>
<protein>
    <recommendedName>
        <fullName evidence="5">Poly [ADP-ribose] polymerase</fullName>
        <shortName evidence="5">PARP</shortName>
        <ecNumber evidence="5">2.4.2.-</ecNumber>
    </recommendedName>
</protein>
<dbReference type="GO" id="GO:0016779">
    <property type="term" value="F:nucleotidyltransferase activity"/>
    <property type="evidence" value="ECO:0007669"/>
    <property type="project" value="UniProtKB-KW"/>
</dbReference>
<dbReference type="PANTHER" id="PTHR21328">
    <property type="entry name" value="POLY ADP-RIBOSE POLYMERASE FAMILY, MEMBER PARP"/>
    <property type="match status" value="1"/>
</dbReference>
<gene>
    <name evidence="8" type="ORF">CEUSTIGMA_g5960.t1</name>
</gene>
<evidence type="ECO:0000313" key="9">
    <source>
        <dbReference type="Proteomes" id="UP000232323"/>
    </source>
</evidence>
<evidence type="ECO:0000313" key="8">
    <source>
        <dbReference type="EMBL" id="GAX78520.1"/>
    </source>
</evidence>
<dbReference type="STRING" id="1157962.A0A250X6Z1"/>
<accession>A0A250X6Z1</accession>
<evidence type="ECO:0000256" key="5">
    <source>
        <dbReference type="RuleBase" id="RU362114"/>
    </source>
</evidence>
<reference evidence="8 9" key="1">
    <citation type="submission" date="2017-08" db="EMBL/GenBank/DDBJ databases">
        <title>Acidophilic green algal genome provides insights into adaptation to an acidic environment.</title>
        <authorList>
            <person name="Hirooka S."/>
            <person name="Hirose Y."/>
            <person name="Kanesaki Y."/>
            <person name="Higuchi S."/>
            <person name="Fujiwara T."/>
            <person name="Onuma R."/>
            <person name="Era A."/>
            <person name="Ohbayashi R."/>
            <person name="Uzuka A."/>
            <person name="Nozaki H."/>
            <person name="Yoshikawa H."/>
            <person name="Miyagishima S.Y."/>
        </authorList>
    </citation>
    <scope>NUCLEOTIDE SEQUENCE [LARGE SCALE GENOMIC DNA]</scope>
    <source>
        <strain evidence="8 9">NIES-2499</strain>
    </source>
</reference>
<dbReference type="GO" id="GO:0003950">
    <property type="term" value="F:NAD+ poly-ADP-ribosyltransferase activity"/>
    <property type="evidence" value="ECO:0007669"/>
    <property type="project" value="UniProtKB-UniRule"/>
</dbReference>
<dbReference type="InterPro" id="IPR051838">
    <property type="entry name" value="ARTD_PARP"/>
</dbReference>
<dbReference type="EMBL" id="BEGY01000033">
    <property type="protein sequence ID" value="GAX78520.1"/>
    <property type="molecule type" value="Genomic_DNA"/>
</dbReference>
<feature type="region of interest" description="Disordered" evidence="6">
    <location>
        <begin position="92"/>
        <end position="112"/>
    </location>
</feature>
<evidence type="ECO:0000256" key="6">
    <source>
        <dbReference type="SAM" id="MobiDB-lite"/>
    </source>
</evidence>
<feature type="domain" description="PARP catalytic" evidence="7">
    <location>
        <begin position="1"/>
        <end position="143"/>
    </location>
</feature>
<dbReference type="AlphaFoldDB" id="A0A250X6Z1"/>
<proteinExistence type="predicted"/>
<keyword evidence="2 5" id="KW-0808">Transferase</keyword>